<feature type="active site" description="Charge relay system" evidence="5">
    <location>
        <position position="521"/>
    </location>
</feature>
<evidence type="ECO:0000256" key="2">
    <source>
        <dbReference type="ARBA" id="ARBA00022670"/>
    </source>
</evidence>
<dbReference type="PROSITE" id="PS00138">
    <property type="entry name" value="SUBTILASE_SER"/>
    <property type="match status" value="1"/>
</dbReference>
<feature type="compositionally biased region" description="Low complexity" evidence="6">
    <location>
        <begin position="35"/>
        <end position="50"/>
    </location>
</feature>
<evidence type="ECO:0000256" key="4">
    <source>
        <dbReference type="ARBA" id="ARBA00022825"/>
    </source>
</evidence>
<feature type="compositionally biased region" description="Polar residues" evidence="6">
    <location>
        <begin position="1"/>
        <end position="18"/>
    </location>
</feature>
<dbReference type="InterPro" id="IPR022398">
    <property type="entry name" value="Peptidase_S8_His-AS"/>
</dbReference>
<dbReference type="PROSITE" id="PS51892">
    <property type="entry name" value="SUBTILASE"/>
    <property type="match status" value="1"/>
</dbReference>
<dbReference type="PROSITE" id="PS00137">
    <property type="entry name" value="SUBTILASE_HIS"/>
    <property type="match status" value="1"/>
</dbReference>
<feature type="active site" description="Charge relay system" evidence="5">
    <location>
        <position position="351"/>
    </location>
</feature>
<evidence type="ECO:0000256" key="3">
    <source>
        <dbReference type="ARBA" id="ARBA00022801"/>
    </source>
</evidence>
<keyword evidence="4 5" id="KW-0720">Serine protease</keyword>
<gene>
    <name evidence="8" type="ORF">GEV01_08805</name>
</gene>
<dbReference type="EMBL" id="WHUF01000002">
    <property type="protein sequence ID" value="MQA19607.1"/>
    <property type="molecule type" value="Genomic_DNA"/>
</dbReference>
<dbReference type="Pfam" id="PF00082">
    <property type="entry name" value="Peptidase_S8"/>
    <property type="match status" value="1"/>
</dbReference>
<dbReference type="PANTHER" id="PTHR43806:SF11">
    <property type="entry name" value="CEREVISIN-RELATED"/>
    <property type="match status" value="1"/>
</dbReference>
<dbReference type="RefSeq" id="WP_152803457.1">
    <property type="nucleotide sequence ID" value="NZ_WHUF01000002.1"/>
</dbReference>
<feature type="domain" description="Peptidase S8/S53" evidence="7">
    <location>
        <begin position="306"/>
        <end position="548"/>
    </location>
</feature>
<evidence type="ECO:0000313" key="9">
    <source>
        <dbReference type="Proteomes" id="UP000444318"/>
    </source>
</evidence>
<sequence>MAKTTNDGVSSPSDSTPSGGAEGAAPIEGGGRSGRGSVAGSSGPSSANGNEARVVAEPVGSSGAGAGRAIGARKKQYVITPRQPDGLQAMNFQPLQFADLERRLRSSNDIEVVDTVGPKSGFHTLANGMGDVKDVLVARMTVQKAALLHQQGQGRLLVEQDHHLNLMEPALRQPVMVTGLMPAGEGPVFSAVISVIGKDGAPQAEAEVSLFGSMLPASGVTDANGQVTLSLFGETRESVRGLYVKPKADYWSFYQSDPDISTEEANVVTLRALSDWPSLAGFPRQRAYGWGQKAMRLDQLPGNYRGQGIKIAIIDSGAATTHANLRGIKAGFDVLNKKTNPDGWKQDTLGHGSHCAGVIVAADIASGIRGFAPDAEAHVCKLFPGGQVSQLIDALGYCIDNEIDVVNLSLGGNEVSEALEQQIVRAKRAGIACIVAAGNSGGAVQYPASSPNVLAVAAIGKLDEFPPDSYHAQTLDQNVDAYGYFTAKFSCFGPQVAVCGPGVAITSCVPPNNFAAWDGTSMATPHITGLAALTLAHHPDFQTPQYKARGAERVERLFQLIRASAHRVSLGDQSRTGFGLPDVLVAVGLQTQAGQQPAQAVAPQAATLAPMMAGQPLGNNFASLMGNLGGAQVYDPLALDMARAQFAAYGGWPPLHVGAFPLPKPYNPIMW</sequence>
<evidence type="ECO:0000256" key="5">
    <source>
        <dbReference type="PROSITE-ProRule" id="PRU01240"/>
    </source>
</evidence>
<dbReference type="InterPro" id="IPR023828">
    <property type="entry name" value="Peptidase_S8_Ser-AS"/>
</dbReference>
<accession>A0A843SG24</accession>
<dbReference type="InterPro" id="IPR036852">
    <property type="entry name" value="Peptidase_S8/S53_dom_sf"/>
</dbReference>
<evidence type="ECO:0000313" key="8">
    <source>
        <dbReference type="EMBL" id="MQA19607.1"/>
    </source>
</evidence>
<organism evidence="8 9">
    <name type="scientific">Rugamonas rivuli</name>
    <dbReference type="NCBI Taxonomy" id="2743358"/>
    <lineage>
        <taxon>Bacteria</taxon>
        <taxon>Pseudomonadati</taxon>
        <taxon>Pseudomonadota</taxon>
        <taxon>Betaproteobacteria</taxon>
        <taxon>Burkholderiales</taxon>
        <taxon>Oxalobacteraceae</taxon>
        <taxon>Telluria group</taxon>
        <taxon>Rugamonas</taxon>
    </lineage>
</organism>
<evidence type="ECO:0000259" key="7">
    <source>
        <dbReference type="Pfam" id="PF00082"/>
    </source>
</evidence>
<evidence type="ECO:0000256" key="6">
    <source>
        <dbReference type="SAM" id="MobiDB-lite"/>
    </source>
</evidence>
<dbReference type="InterPro" id="IPR000209">
    <property type="entry name" value="Peptidase_S8/S53_dom"/>
</dbReference>
<protein>
    <submittedName>
        <fullName evidence="8">S8 family serine peptidase</fullName>
    </submittedName>
</protein>
<dbReference type="SUPFAM" id="SSF52743">
    <property type="entry name" value="Subtilisin-like"/>
    <property type="match status" value="1"/>
</dbReference>
<dbReference type="InterPro" id="IPR050131">
    <property type="entry name" value="Peptidase_S8_subtilisin-like"/>
</dbReference>
<dbReference type="PANTHER" id="PTHR43806">
    <property type="entry name" value="PEPTIDASE S8"/>
    <property type="match status" value="1"/>
</dbReference>
<evidence type="ECO:0000256" key="1">
    <source>
        <dbReference type="ARBA" id="ARBA00011073"/>
    </source>
</evidence>
<feature type="active site" description="Charge relay system" evidence="5">
    <location>
        <position position="315"/>
    </location>
</feature>
<dbReference type="Gene3D" id="3.40.50.200">
    <property type="entry name" value="Peptidase S8/S53 domain"/>
    <property type="match status" value="1"/>
</dbReference>
<comment type="caution">
    <text evidence="8">The sequence shown here is derived from an EMBL/GenBank/DDBJ whole genome shotgun (WGS) entry which is preliminary data.</text>
</comment>
<dbReference type="PRINTS" id="PR00723">
    <property type="entry name" value="SUBTILISIN"/>
</dbReference>
<dbReference type="GO" id="GO:0005615">
    <property type="term" value="C:extracellular space"/>
    <property type="evidence" value="ECO:0007669"/>
    <property type="project" value="TreeGrafter"/>
</dbReference>
<keyword evidence="9" id="KW-1185">Reference proteome</keyword>
<dbReference type="GO" id="GO:0006508">
    <property type="term" value="P:proteolysis"/>
    <property type="evidence" value="ECO:0007669"/>
    <property type="project" value="UniProtKB-KW"/>
</dbReference>
<dbReference type="Proteomes" id="UP000444318">
    <property type="component" value="Unassembled WGS sequence"/>
</dbReference>
<feature type="region of interest" description="Disordered" evidence="6">
    <location>
        <begin position="1"/>
        <end position="51"/>
    </location>
</feature>
<dbReference type="GO" id="GO:0004252">
    <property type="term" value="F:serine-type endopeptidase activity"/>
    <property type="evidence" value="ECO:0007669"/>
    <property type="project" value="UniProtKB-UniRule"/>
</dbReference>
<reference evidence="8 9" key="1">
    <citation type="submission" date="2019-10" db="EMBL/GenBank/DDBJ databases">
        <title>Two novel species isolated from a subtropical stream in China.</title>
        <authorList>
            <person name="Lu H."/>
        </authorList>
    </citation>
    <scope>NUCLEOTIDE SEQUENCE [LARGE SCALE GENOMIC DNA]</scope>
    <source>
        <strain evidence="8 9">FT103W</strain>
    </source>
</reference>
<keyword evidence="2 5" id="KW-0645">Protease</keyword>
<comment type="similarity">
    <text evidence="1 5">Belongs to the peptidase S8 family.</text>
</comment>
<dbReference type="InterPro" id="IPR015500">
    <property type="entry name" value="Peptidase_S8_subtilisin-rel"/>
</dbReference>
<proteinExistence type="inferred from homology"/>
<name>A0A843SG24_9BURK</name>
<dbReference type="AlphaFoldDB" id="A0A843SG24"/>
<keyword evidence="3 5" id="KW-0378">Hydrolase</keyword>